<comment type="caution">
    <text evidence="1">The sequence shown here is derived from an EMBL/GenBank/DDBJ whole genome shotgun (WGS) entry which is preliminary data.</text>
</comment>
<name>X0ZJ19_9ZZZZ</name>
<gene>
    <name evidence="1" type="ORF">S01H4_10953</name>
</gene>
<dbReference type="EMBL" id="BART01004309">
    <property type="protein sequence ID" value="GAG69374.1"/>
    <property type="molecule type" value="Genomic_DNA"/>
</dbReference>
<protein>
    <submittedName>
        <fullName evidence="1">Uncharacterized protein</fullName>
    </submittedName>
</protein>
<accession>X0ZJ19</accession>
<evidence type="ECO:0000313" key="1">
    <source>
        <dbReference type="EMBL" id="GAG69374.1"/>
    </source>
</evidence>
<sequence length="157" mass="18928">MYYEYYRKEIKYKQKIIDTTLTFVKKNGLWGTIIGGACEDYDGIEILLRLARETEYRKDDIKRLVQKTKKTILRNELEGSFPYRFFKESIKLRWFTPKSKLEKIVYAYSGLNFISTPLYFPDIWATYFRILTIKRIDIYLQGINNISMYTLPAWGYF</sequence>
<dbReference type="AlphaFoldDB" id="X0ZJ19"/>
<proteinExistence type="predicted"/>
<organism evidence="1">
    <name type="scientific">marine sediment metagenome</name>
    <dbReference type="NCBI Taxonomy" id="412755"/>
    <lineage>
        <taxon>unclassified sequences</taxon>
        <taxon>metagenomes</taxon>
        <taxon>ecological metagenomes</taxon>
    </lineage>
</organism>
<reference evidence="1" key="1">
    <citation type="journal article" date="2014" name="Front. Microbiol.">
        <title>High frequency of phylogenetically diverse reductive dehalogenase-homologous genes in deep subseafloor sedimentary metagenomes.</title>
        <authorList>
            <person name="Kawai M."/>
            <person name="Futagami T."/>
            <person name="Toyoda A."/>
            <person name="Takaki Y."/>
            <person name="Nishi S."/>
            <person name="Hori S."/>
            <person name="Arai W."/>
            <person name="Tsubouchi T."/>
            <person name="Morono Y."/>
            <person name="Uchiyama I."/>
            <person name="Ito T."/>
            <person name="Fujiyama A."/>
            <person name="Inagaki F."/>
            <person name="Takami H."/>
        </authorList>
    </citation>
    <scope>NUCLEOTIDE SEQUENCE</scope>
    <source>
        <strain evidence="1">Expedition CK06-06</strain>
    </source>
</reference>